<dbReference type="RefSeq" id="XP_031907273.1">
    <property type="nucleotide sequence ID" value="XM_032056338.1"/>
</dbReference>
<feature type="transmembrane region" description="Helical" evidence="1">
    <location>
        <begin position="6"/>
        <end position="27"/>
    </location>
</feature>
<keyword evidence="3" id="KW-1185">Reference proteome</keyword>
<evidence type="ECO:0000256" key="1">
    <source>
        <dbReference type="SAM" id="Phobius"/>
    </source>
</evidence>
<dbReference type="GeneID" id="43640548"/>
<name>A0A5N6SC00_ASPPS</name>
<evidence type="ECO:0000313" key="3">
    <source>
        <dbReference type="Proteomes" id="UP000325672"/>
    </source>
</evidence>
<sequence length="60" mass="7026">MPYPIQIWIPAKAICFTTVMVPLNYCLNRSTIYHRPLSIECREIFSGYNTKVTNPEKYLS</sequence>
<dbReference type="EMBL" id="ML743671">
    <property type="protein sequence ID" value="KAE8131210.1"/>
    <property type="molecule type" value="Genomic_DNA"/>
</dbReference>
<dbReference type="AlphaFoldDB" id="A0A5N6SC00"/>
<reference evidence="2 3" key="1">
    <citation type="submission" date="2019-04" db="EMBL/GenBank/DDBJ databases">
        <title>Friends and foes A comparative genomics study of 23 Aspergillus species from section Flavi.</title>
        <authorList>
            <consortium name="DOE Joint Genome Institute"/>
            <person name="Kjaerbolling I."/>
            <person name="Vesth T."/>
            <person name="Frisvad J.C."/>
            <person name="Nybo J.L."/>
            <person name="Theobald S."/>
            <person name="Kildgaard S."/>
            <person name="Isbrandt T."/>
            <person name="Kuo A."/>
            <person name="Sato A."/>
            <person name="Lyhne E.K."/>
            <person name="Kogle M.E."/>
            <person name="Wiebenga A."/>
            <person name="Kun R.S."/>
            <person name="Lubbers R.J."/>
            <person name="Makela M.R."/>
            <person name="Barry K."/>
            <person name="Chovatia M."/>
            <person name="Clum A."/>
            <person name="Daum C."/>
            <person name="Haridas S."/>
            <person name="He G."/>
            <person name="LaButti K."/>
            <person name="Lipzen A."/>
            <person name="Mondo S."/>
            <person name="Riley R."/>
            <person name="Salamov A."/>
            <person name="Simmons B.A."/>
            <person name="Magnuson J.K."/>
            <person name="Henrissat B."/>
            <person name="Mortensen U.H."/>
            <person name="Larsen T.O."/>
            <person name="Devries R.P."/>
            <person name="Grigoriev I.V."/>
            <person name="Machida M."/>
            <person name="Baker S.E."/>
            <person name="Andersen M.R."/>
        </authorList>
    </citation>
    <scope>NUCLEOTIDE SEQUENCE [LARGE SCALE GENOMIC DNA]</scope>
    <source>
        <strain evidence="2 3">CBS 117625</strain>
    </source>
</reference>
<accession>A0A5N6SC00</accession>
<gene>
    <name evidence="2" type="ORF">BDV38DRAFT_265158</name>
</gene>
<keyword evidence="1" id="KW-1133">Transmembrane helix</keyword>
<evidence type="ECO:0000313" key="2">
    <source>
        <dbReference type="EMBL" id="KAE8131210.1"/>
    </source>
</evidence>
<proteinExistence type="predicted"/>
<keyword evidence="1" id="KW-0472">Membrane</keyword>
<keyword evidence="1" id="KW-0812">Transmembrane</keyword>
<dbReference type="Proteomes" id="UP000325672">
    <property type="component" value="Unassembled WGS sequence"/>
</dbReference>
<dbReference type="OrthoDB" id="6431331at2759"/>
<protein>
    <submittedName>
        <fullName evidence="2">Uncharacterized protein</fullName>
    </submittedName>
</protein>
<organism evidence="2 3">
    <name type="scientific">Aspergillus pseudotamarii</name>
    <dbReference type="NCBI Taxonomy" id="132259"/>
    <lineage>
        <taxon>Eukaryota</taxon>
        <taxon>Fungi</taxon>
        <taxon>Dikarya</taxon>
        <taxon>Ascomycota</taxon>
        <taxon>Pezizomycotina</taxon>
        <taxon>Eurotiomycetes</taxon>
        <taxon>Eurotiomycetidae</taxon>
        <taxon>Eurotiales</taxon>
        <taxon>Aspergillaceae</taxon>
        <taxon>Aspergillus</taxon>
        <taxon>Aspergillus subgen. Circumdati</taxon>
    </lineage>
</organism>